<protein>
    <submittedName>
        <fullName evidence="4">Putative UDP-glucosyltransferase YjiC</fullName>
    </submittedName>
</protein>
<comment type="similarity">
    <text evidence="1">Belongs to the UDP-glycosyltransferase family.</text>
</comment>
<sequence length="401" mass="43461">MTGQKHIAFFNIPALGHIYPTLPVVSELVRRGHRVSYAAVKDRQTLIEKTGARLIPYGSTRPGDADPTYAAPAGEEYIAGTLLSFLIEAERTLPQLESAFAADRPDLVVFDRMAFAGSVFARKHDLPAVQLWPMMVSGPQWSWVRQEDLAHPTMAGYLAYLDLFLAGEGLQIDPASFLAPQVRRHVSFYPRAFQCHGELFDDSYCFVGPCVGQRSDHQRWAPPADGSDVVLITMGTQGNLLPDFYRGCFDAFADGRWHVVLVVGKRFDPAGLGPAPANFEVLATAPQVDILRQAKVLVSHGGMGGVMEAVQAGVPHVAFPGTREQETNAARLAELGLGVVLSDVAALRSAVDYVCADAPMRSRIRAMQEEVAAAGGVRRAADVIEECLASRSSVDESTART</sequence>
<dbReference type="Gene3D" id="3.40.50.2000">
    <property type="entry name" value="Glycogen Phosphorylase B"/>
    <property type="match status" value="2"/>
</dbReference>
<evidence type="ECO:0000259" key="3">
    <source>
        <dbReference type="Pfam" id="PF06722"/>
    </source>
</evidence>
<dbReference type="PANTHER" id="PTHR21015:SF22">
    <property type="entry name" value="GLYCOSYLTRANSFERASE"/>
    <property type="match status" value="1"/>
</dbReference>
<dbReference type="InterPro" id="IPR006326">
    <property type="entry name" value="UDPGT_MGT-like"/>
</dbReference>
<dbReference type="PANTHER" id="PTHR21015">
    <property type="entry name" value="UDP-N-ACETYLGLUCOSAMINE--N-ACETYLMURAMYL-(PENTAPEPTIDE) PYROPHOSPHORYL-UNDECAPRENOL N-ACETYLGLUCOSAMINE TRANSFERASE 1"/>
    <property type="match status" value="1"/>
</dbReference>
<dbReference type="AlphaFoldDB" id="A0A8J3Q8M8"/>
<name>A0A8J3Q8M8_9ACTN</name>
<keyword evidence="5" id="KW-1185">Reference proteome</keyword>
<proteinExistence type="inferred from homology"/>
<dbReference type="EMBL" id="BONY01000025">
    <property type="protein sequence ID" value="GIH06183.1"/>
    <property type="molecule type" value="Genomic_DNA"/>
</dbReference>
<dbReference type="Pfam" id="PF06722">
    <property type="entry name" value="EryCIII-like_C"/>
    <property type="match status" value="1"/>
</dbReference>
<dbReference type="FunFam" id="3.40.50.2000:FF:000072">
    <property type="entry name" value="Glycosyl transferase"/>
    <property type="match status" value="1"/>
</dbReference>
<keyword evidence="2" id="KW-0808">Transferase</keyword>
<dbReference type="SUPFAM" id="SSF53756">
    <property type="entry name" value="UDP-Glycosyltransferase/glycogen phosphorylase"/>
    <property type="match status" value="1"/>
</dbReference>
<dbReference type="InterPro" id="IPR010610">
    <property type="entry name" value="EryCIII-like_C"/>
</dbReference>
<organism evidence="4 5">
    <name type="scientific">Rhizocola hellebori</name>
    <dbReference type="NCBI Taxonomy" id="1392758"/>
    <lineage>
        <taxon>Bacteria</taxon>
        <taxon>Bacillati</taxon>
        <taxon>Actinomycetota</taxon>
        <taxon>Actinomycetes</taxon>
        <taxon>Micromonosporales</taxon>
        <taxon>Micromonosporaceae</taxon>
        <taxon>Rhizocola</taxon>
    </lineage>
</organism>
<gene>
    <name evidence="4" type="primary">yjiC</name>
    <name evidence="4" type="ORF">Rhe02_42500</name>
</gene>
<reference evidence="4" key="1">
    <citation type="submission" date="2021-01" db="EMBL/GenBank/DDBJ databases">
        <title>Whole genome shotgun sequence of Rhizocola hellebori NBRC 109834.</title>
        <authorList>
            <person name="Komaki H."/>
            <person name="Tamura T."/>
        </authorList>
    </citation>
    <scope>NUCLEOTIDE SEQUENCE</scope>
    <source>
        <strain evidence="4">NBRC 109834</strain>
    </source>
</reference>
<dbReference type="InterPro" id="IPR002213">
    <property type="entry name" value="UDP_glucos_trans"/>
</dbReference>
<comment type="caution">
    <text evidence="4">The sequence shown here is derived from an EMBL/GenBank/DDBJ whole genome shotgun (WGS) entry which is preliminary data.</text>
</comment>
<dbReference type="Proteomes" id="UP000612899">
    <property type="component" value="Unassembled WGS sequence"/>
</dbReference>
<evidence type="ECO:0000256" key="1">
    <source>
        <dbReference type="ARBA" id="ARBA00009995"/>
    </source>
</evidence>
<feature type="domain" description="Erythromycin biosynthesis protein CIII-like C-terminal" evidence="3">
    <location>
        <begin position="271"/>
        <end position="374"/>
    </location>
</feature>
<evidence type="ECO:0000313" key="5">
    <source>
        <dbReference type="Proteomes" id="UP000612899"/>
    </source>
</evidence>
<evidence type="ECO:0000256" key="2">
    <source>
        <dbReference type="ARBA" id="ARBA00022679"/>
    </source>
</evidence>
<dbReference type="NCBIfam" id="TIGR01426">
    <property type="entry name" value="MGT"/>
    <property type="match status" value="1"/>
</dbReference>
<dbReference type="GO" id="GO:0008194">
    <property type="term" value="F:UDP-glycosyltransferase activity"/>
    <property type="evidence" value="ECO:0007669"/>
    <property type="project" value="InterPro"/>
</dbReference>
<accession>A0A8J3Q8M8</accession>
<dbReference type="GO" id="GO:0016758">
    <property type="term" value="F:hexosyltransferase activity"/>
    <property type="evidence" value="ECO:0007669"/>
    <property type="project" value="InterPro"/>
</dbReference>
<dbReference type="RefSeq" id="WP_203910006.1">
    <property type="nucleotide sequence ID" value="NZ_BONY01000025.1"/>
</dbReference>
<evidence type="ECO:0000313" key="4">
    <source>
        <dbReference type="EMBL" id="GIH06183.1"/>
    </source>
</evidence>
<dbReference type="CDD" id="cd03784">
    <property type="entry name" value="GT1_Gtf-like"/>
    <property type="match status" value="1"/>
</dbReference>